<accession>A0ABT6JKV2</accession>
<dbReference type="RefSeq" id="WP_280602285.1">
    <property type="nucleotide sequence ID" value="NZ_JARXRN010000027.1"/>
</dbReference>
<dbReference type="Pfam" id="PF05258">
    <property type="entry name" value="DciA"/>
    <property type="match status" value="1"/>
</dbReference>
<name>A0ABT6JKV2_9GAMM</name>
<dbReference type="EMBL" id="JARXRN010000027">
    <property type="protein sequence ID" value="MDH5831308.1"/>
    <property type="molecule type" value="Genomic_DNA"/>
</dbReference>
<dbReference type="Proteomes" id="UP001156831">
    <property type="component" value="Unassembled WGS sequence"/>
</dbReference>
<proteinExistence type="predicted"/>
<sequence length="140" mass="14759">MQTALDALLSGTAGDPVRHALGLDALDRQLRPLLPPALAPHVRLANVVDGRLVFLVDSPLWHARLRLAASELLDAARSIGLQVREVAIKAAKEPFQSPVTRRDPAPQAARGTGRSAATDDAFRAALAALDGPAPRETPGD</sequence>
<comment type="caution">
    <text evidence="2">The sequence shown here is derived from an EMBL/GenBank/DDBJ whole genome shotgun (WGS) entry which is preliminary data.</text>
</comment>
<gene>
    <name evidence="2" type="ORF">QFW80_12365</name>
</gene>
<protein>
    <submittedName>
        <fullName evidence="2">DUF721 domain-containing protein</fullName>
    </submittedName>
</protein>
<organism evidence="2 3">
    <name type="scientific">Luteimonas rhizosphaericola</name>
    <dbReference type="NCBI Taxonomy" id="3042024"/>
    <lineage>
        <taxon>Bacteria</taxon>
        <taxon>Pseudomonadati</taxon>
        <taxon>Pseudomonadota</taxon>
        <taxon>Gammaproteobacteria</taxon>
        <taxon>Lysobacterales</taxon>
        <taxon>Lysobacteraceae</taxon>
        <taxon>Luteimonas</taxon>
    </lineage>
</organism>
<dbReference type="InterPro" id="IPR007922">
    <property type="entry name" value="DciA-like"/>
</dbReference>
<evidence type="ECO:0000313" key="3">
    <source>
        <dbReference type="Proteomes" id="UP001156831"/>
    </source>
</evidence>
<evidence type="ECO:0000256" key="1">
    <source>
        <dbReference type="SAM" id="MobiDB-lite"/>
    </source>
</evidence>
<evidence type="ECO:0000313" key="2">
    <source>
        <dbReference type="EMBL" id="MDH5831308.1"/>
    </source>
</evidence>
<feature type="region of interest" description="Disordered" evidence="1">
    <location>
        <begin position="94"/>
        <end position="117"/>
    </location>
</feature>
<keyword evidence="3" id="KW-1185">Reference proteome</keyword>
<reference evidence="2 3" key="1">
    <citation type="submission" date="2023-04" db="EMBL/GenBank/DDBJ databases">
        <title>Luteimonas sp. M1R5S18.</title>
        <authorList>
            <person name="Sun J.-Q."/>
        </authorList>
    </citation>
    <scope>NUCLEOTIDE SEQUENCE [LARGE SCALE GENOMIC DNA]</scope>
    <source>
        <strain evidence="2 3">M1R5S18</strain>
    </source>
</reference>